<dbReference type="GO" id="GO:0090149">
    <property type="term" value="P:mitochondrial membrane fission"/>
    <property type="evidence" value="ECO:0007669"/>
    <property type="project" value="InterPro"/>
</dbReference>
<dbReference type="SUPFAM" id="SSF103506">
    <property type="entry name" value="Mitochondrial carrier"/>
    <property type="match status" value="1"/>
</dbReference>
<keyword evidence="9 10" id="KW-0472">Membrane</keyword>
<dbReference type="InterPro" id="IPR039158">
    <property type="entry name" value="SLC25A46"/>
</dbReference>
<evidence type="ECO:0000256" key="11">
    <source>
        <dbReference type="RuleBase" id="RU000488"/>
    </source>
</evidence>
<evidence type="ECO:0000256" key="3">
    <source>
        <dbReference type="ARBA" id="ARBA00022448"/>
    </source>
</evidence>
<evidence type="ECO:0000256" key="5">
    <source>
        <dbReference type="ARBA" id="ARBA00022737"/>
    </source>
</evidence>
<keyword evidence="6" id="KW-1000">Mitochondrion outer membrane</keyword>
<comment type="similarity">
    <text evidence="2 11">Belongs to the mitochondrial carrier (TC 2.A.29) family.</text>
</comment>
<evidence type="ECO:0000256" key="9">
    <source>
        <dbReference type="ARBA" id="ARBA00023136"/>
    </source>
</evidence>
<evidence type="ECO:0000256" key="4">
    <source>
        <dbReference type="ARBA" id="ARBA00022692"/>
    </source>
</evidence>
<dbReference type="InterPro" id="IPR018108">
    <property type="entry name" value="MCP_transmembrane"/>
</dbReference>
<evidence type="ECO:0000256" key="8">
    <source>
        <dbReference type="ARBA" id="ARBA00023128"/>
    </source>
</evidence>
<keyword evidence="3 11" id="KW-0813">Transport</keyword>
<dbReference type="OrthoDB" id="2403262at2759"/>
<dbReference type="VEuPathDB" id="VectorBase:ISCP_034212"/>
<name>A0A4D5RN28_IXOSC</name>
<sequence>MAGVPSGEYVRESDHLQRIPELTVGPNIRAARNQHYDFSQLPPAMLAQGDGDRPNLKEPDIEPMQQYSDVGFRLASILIENLVAHPCIVLRRQCQVHRTAQKYHLTPFTLFPVIVKLQQRQGLITLWKGAPSMFVVRGLAMATETVLSECTPLPREVTSRSSLQQIAQHLALKSLTFAVVTPFCCASLVEVVQCDVASEKPGVLDCLREGLGRLCRWGAPSRGRMLPFWKLVGPTVAHGVLHHLLSSLVRSVATWLLELRSRQQRRHIGDRMGAIPRTVELSENYFHDLLAAFAGNLVADVVLFPLETVVHRLYLQGTRTIVDNLDTGSSVTAVISQYRGPVDCFQSIVAEEGAAGLYKGFGALVLQYALHCALLKVTRALFQELFSGRQVRPRQV</sequence>
<dbReference type="AlphaFoldDB" id="A0A4D5RN28"/>
<dbReference type="VEuPathDB" id="VectorBase:ISCI010155"/>
<dbReference type="PANTHER" id="PTHR21252">
    <property type="entry name" value="TB1 PROTEIN-RELATED"/>
    <property type="match status" value="1"/>
</dbReference>
<dbReference type="EMBL" id="GHJT01004631">
    <property type="protein sequence ID" value="MOY38602.1"/>
    <property type="molecule type" value="Transcribed_RNA"/>
</dbReference>
<feature type="repeat" description="Solcar" evidence="10">
    <location>
        <begin position="283"/>
        <end position="385"/>
    </location>
</feature>
<dbReference type="VEuPathDB" id="VectorBase:ISCW010155"/>
<reference evidence="12" key="1">
    <citation type="submission" date="2019-04" db="EMBL/GenBank/DDBJ databases">
        <title>An insight into the mialome of Ixodes scapularis.</title>
        <authorList>
            <person name="Ribeiro J.M."/>
            <person name="Mather T.N."/>
            <person name="Karim S."/>
        </authorList>
    </citation>
    <scope>NUCLEOTIDE SEQUENCE</scope>
</reference>
<feature type="non-terminal residue" evidence="12">
    <location>
        <position position="396"/>
    </location>
</feature>
<keyword evidence="8" id="KW-0496">Mitochondrion</keyword>
<dbReference type="Pfam" id="PF00153">
    <property type="entry name" value="Mito_carr"/>
    <property type="match status" value="1"/>
</dbReference>
<dbReference type="PANTHER" id="PTHR21252:SF2">
    <property type="entry name" value="MITOCHONDRIAL OUTER MEMBRANE PROTEIN SLC25A46"/>
    <property type="match status" value="1"/>
</dbReference>
<proteinExistence type="inferred from homology"/>
<dbReference type="Gene3D" id="1.50.40.10">
    <property type="entry name" value="Mitochondrial carrier domain"/>
    <property type="match status" value="1"/>
</dbReference>
<evidence type="ECO:0000256" key="1">
    <source>
        <dbReference type="ARBA" id="ARBA00004374"/>
    </source>
</evidence>
<keyword evidence="4 10" id="KW-0812">Transmembrane</keyword>
<evidence type="ECO:0000256" key="6">
    <source>
        <dbReference type="ARBA" id="ARBA00022787"/>
    </source>
</evidence>
<dbReference type="PROSITE" id="PS50920">
    <property type="entry name" value="SOLCAR"/>
    <property type="match status" value="1"/>
</dbReference>
<evidence type="ECO:0000313" key="12">
    <source>
        <dbReference type="EMBL" id="MOY38602.1"/>
    </source>
</evidence>
<keyword evidence="5" id="KW-0677">Repeat</keyword>
<organism evidence="12">
    <name type="scientific">Ixodes scapularis</name>
    <name type="common">Black-legged tick</name>
    <name type="synonym">Deer tick</name>
    <dbReference type="NCBI Taxonomy" id="6945"/>
    <lineage>
        <taxon>Eukaryota</taxon>
        <taxon>Metazoa</taxon>
        <taxon>Ecdysozoa</taxon>
        <taxon>Arthropoda</taxon>
        <taxon>Chelicerata</taxon>
        <taxon>Arachnida</taxon>
        <taxon>Acari</taxon>
        <taxon>Parasitiformes</taxon>
        <taxon>Ixodida</taxon>
        <taxon>Ixodoidea</taxon>
        <taxon>Ixodidae</taxon>
        <taxon>Ixodinae</taxon>
        <taxon>Ixodes</taxon>
    </lineage>
</organism>
<dbReference type="InterPro" id="IPR023395">
    <property type="entry name" value="MCP_dom_sf"/>
</dbReference>
<evidence type="ECO:0000256" key="7">
    <source>
        <dbReference type="ARBA" id="ARBA00022989"/>
    </source>
</evidence>
<evidence type="ECO:0000256" key="10">
    <source>
        <dbReference type="PROSITE-ProRule" id="PRU00282"/>
    </source>
</evidence>
<dbReference type="GO" id="GO:0005741">
    <property type="term" value="C:mitochondrial outer membrane"/>
    <property type="evidence" value="ECO:0007669"/>
    <property type="project" value="UniProtKB-SubCell"/>
</dbReference>
<accession>A0A4D5RN28</accession>
<comment type="subcellular location">
    <subcellularLocation>
        <location evidence="1">Mitochondrion outer membrane</location>
        <topology evidence="1">Multi-pass membrane protein</topology>
    </subcellularLocation>
</comment>
<evidence type="ECO:0000256" key="2">
    <source>
        <dbReference type="ARBA" id="ARBA00006375"/>
    </source>
</evidence>
<keyword evidence="7" id="KW-1133">Transmembrane helix</keyword>
<protein>
    <submittedName>
        <fullName evidence="12">Putative solute carrier family 25 member 46</fullName>
    </submittedName>
</protein>